<dbReference type="InParanoid" id="D4H4H5"/>
<dbReference type="PROSITE" id="PS50887">
    <property type="entry name" value="GGDEF"/>
    <property type="match status" value="1"/>
</dbReference>
<dbReference type="InterPro" id="IPR029787">
    <property type="entry name" value="Nucleotide_cyclase"/>
</dbReference>
<dbReference type="EMBL" id="CP001968">
    <property type="protein sequence ID" value="ADD69304.1"/>
    <property type="molecule type" value="Genomic_DNA"/>
</dbReference>
<dbReference type="SUPFAM" id="SSF55073">
    <property type="entry name" value="Nucleotide cyclase"/>
    <property type="match status" value="1"/>
</dbReference>
<dbReference type="GO" id="GO:0043709">
    <property type="term" value="P:cell adhesion involved in single-species biofilm formation"/>
    <property type="evidence" value="ECO:0007669"/>
    <property type="project" value="TreeGrafter"/>
</dbReference>
<reference evidence="6 7" key="1">
    <citation type="journal article" date="2010" name="Stand. Genomic Sci.">
        <title>Complete genome sequence of Denitrovibrio acetiphilus type strain (N2460).</title>
        <authorList>
            <person name="Kiss H."/>
            <person name="Lang E."/>
            <person name="Lapidus A."/>
            <person name="Copeland A."/>
            <person name="Nolan M."/>
            <person name="Glavina Del Rio T."/>
            <person name="Chen F."/>
            <person name="Lucas S."/>
            <person name="Tice H."/>
            <person name="Cheng J.F."/>
            <person name="Han C."/>
            <person name="Goodwin L."/>
            <person name="Pitluck S."/>
            <person name="Liolios K."/>
            <person name="Pati A."/>
            <person name="Ivanova N."/>
            <person name="Mavromatis K."/>
            <person name="Chen A."/>
            <person name="Palaniappan K."/>
            <person name="Land M."/>
            <person name="Hauser L."/>
            <person name="Chang Y.J."/>
            <person name="Jeffries C.D."/>
            <person name="Detter J.C."/>
            <person name="Brettin T."/>
            <person name="Spring S."/>
            <person name="Rohde M."/>
            <person name="Goker M."/>
            <person name="Woyke T."/>
            <person name="Bristow J."/>
            <person name="Eisen J.A."/>
            <person name="Markowitz V."/>
            <person name="Hugenholtz P."/>
            <person name="Kyrpides N.C."/>
            <person name="Klenk H.P."/>
        </authorList>
    </citation>
    <scope>NUCLEOTIDE SEQUENCE [LARGE SCALE GENOMIC DNA]</scope>
    <source>
        <strain evidence="7">DSM 12809 / NBRC 114555 / N2460</strain>
    </source>
</reference>
<evidence type="ECO:0000256" key="2">
    <source>
        <dbReference type="ARBA" id="ARBA00034247"/>
    </source>
</evidence>
<dbReference type="eggNOG" id="COG3706">
    <property type="taxonomic scope" value="Bacteria"/>
</dbReference>
<keyword evidence="4" id="KW-1133">Transmembrane helix</keyword>
<dbReference type="NCBIfam" id="TIGR00254">
    <property type="entry name" value="GGDEF"/>
    <property type="match status" value="1"/>
</dbReference>
<keyword evidence="4" id="KW-0812">Transmembrane</keyword>
<dbReference type="InterPro" id="IPR043128">
    <property type="entry name" value="Rev_trsase/Diguanyl_cyclase"/>
</dbReference>
<feature type="coiled-coil region" evidence="3">
    <location>
        <begin position="437"/>
        <end position="476"/>
    </location>
</feature>
<name>D4H4H5_DENA2</name>
<sequence length="643" mass="73652">MENINTNIRSLIYKNFMTASLLPILFIEVVLIVLYFFINSYVTERVTSAYLDKSKETIDMVVAREVMLIDEALGEITSYAVMLQNEQQQFFRNMDAYELYNESSNLFGYHANGAFYKLENNGGSSLYYSSDTIIGAEELRKAYMTEHLDTSLKSMVEQNSLISQVYLNTYDNMNRLYPFIDNVAERFGSTIHMQDYNFYYLADAKHNPERDPVWTSVYLDPAGLGWIMSCIVPIYRDDFLEGVAGIDITVGKMVDSALNMQVPNESKAFIVDSNGVILAMGDEIEELLGLKELKDHFYDEAISTTVYKPDEFNILKHPDAEIKDKLGSVFAEKCQGCSVTIKGHDYFITHKLISSTGWHLFVVTDMGKLVKPIEKLKYFSYTLGKIVVVAIFIMSLMFYIYFRKRSEKLANMISAPIVSLSENTKYIGSEFMAFDYEDSQIEELQQLNINFDEMTNELEQRTRDLIHAEVEKLEKEKEAERLLLMSITDPLTKLYNRIKVDEILDYEIEQAGRYGKDFSVLISDIDHFKDVNDNFGHQTGDEVLKIIAELLNDNTRSSDTVARWGGEEFLIIFTNTPLEDAATIAEKLRTKIESYDFPVGRTVTASFGVAQYVNGEQKEHFIKRADDALYAAKNKSRNVVVAR</sequence>
<evidence type="ECO:0000313" key="7">
    <source>
        <dbReference type="Proteomes" id="UP000002012"/>
    </source>
</evidence>
<protein>
    <recommendedName>
        <fullName evidence="1">diguanylate cyclase</fullName>
        <ecNumber evidence="1">2.7.7.65</ecNumber>
    </recommendedName>
</protein>
<dbReference type="SMART" id="SM00267">
    <property type="entry name" value="GGDEF"/>
    <property type="match status" value="1"/>
</dbReference>
<dbReference type="OrthoDB" id="9770795at2"/>
<feature type="domain" description="GGDEF" evidence="5">
    <location>
        <begin position="516"/>
        <end position="643"/>
    </location>
</feature>
<dbReference type="GO" id="GO:1902201">
    <property type="term" value="P:negative regulation of bacterial-type flagellum-dependent cell motility"/>
    <property type="evidence" value="ECO:0007669"/>
    <property type="project" value="TreeGrafter"/>
</dbReference>
<feature type="transmembrane region" description="Helical" evidence="4">
    <location>
        <begin position="378"/>
        <end position="402"/>
    </location>
</feature>
<dbReference type="PANTHER" id="PTHR45138:SF9">
    <property type="entry name" value="DIGUANYLATE CYCLASE DGCM-RELATED"/>
    <property type="match status" value="1"/>
</dbReference>
<keyword evidence="7" id="KW-1185">Reference proteome</keyword>
<gene>
    <name evidence="6" type="ordered locus">Dacet_2544</name>
</gene>
<dbReference type="KEGG" id="dap:Dacet_2544"/>
<dbReference type="Pfam" id="PF00990">
    <property type="entry name" value="GGDEF"/>
    <property type="match status" value="1"/>
</dbReference>
<evidence type="ECO:0000313" key="6">
    <source>
        <dbReference type="EMBL" id="ADD69304.1"/>
    </source>
</evidence>
<keyword evidence="3" id="KW-0175">Coiled coil</keyword>
<dbReference type="PANTHER" id="PTHR45138">
    <property type="entry name" value="REGULATORY COMPONENTS OF SENSORY TRANSDUCTION SYSTEM"/>
    <property type="match status" value="1"/>
</dbReference>
<dbReference type="EC" id="2.7.7.65" evidence="1"/>
<accession>D4H4H5</accession>
<dbReference type="CDD" id="cd01949">
    <property type="entry name" value="GGDEF"/>
    <property type="match status" value="1"/>
</dbReference>
<dbReference type="HOGENOM" id="CLU_425619_0_0_0"/>
<evidence type="ECO:0000259" key="5">
    <source>
        <dbReference type="PROSITE" id="PS50887"/>
    </source>
</evidence>
<dbReference type="InterPro" id="IPR050469">
    <property type="entry name" value="Diguanylate_Cyclase"/>
</dbReference>
<evidence type="ECO:0000256" key="3">
    <source>
        <dbReference type="SAM" id="Coils"/>
    </source>
</evidence>
<dbReference type="Proteomes" id="UP000002012">
    <property type="component" value="Chromosome"/>
</dbReference>
<evidence type="ECO:0000256" key="4">
    <source>
        <dbReference type="SAM" id="Phobius"/>
    </source>
</evidence>
<dbReference type="AlphaFoldDB" id="D4H4H5"/>
<organism evidence="6 7">
    <name type="scientific">Denitrovibrio acetiphilus (strain DSM 12809 / NBRC 114555 / N2460)</name>
    <dbReference type="NCBI Taxonomy" id="522772"/>
    <lineage>
        <taxon>Bacteria</taxon>
        <taxon>Pseudomonadati</taxon>
        <taxon>Deferribacterota</taxon>
        <taxon>Deferribacteres</taxon>
        <taxon>Deferribacterales</taxon>
        <taxon>Geovibrionaceae</taxon>
        <taxon>Denitrovibrio</taxon>
    </lineage>
</organism>
<dbReference type="InterPro" id="IPR000160">
    <property type="entry name" value="GGDEF_dom"/>
</dbReference>
<dbReference type="FunFam" id="3.30.70.270:FF:000001">
    <property type="entry name" value="Diguanylate cyclase domain protein"/>
    <property type="match status" value="1"/>
</dbReference>
<evidence type="ECO:0000256" key="1">
    <source>
        <dbReference type="ARBA" id="ARBA00012528"/>
    </source>
</evidence>
<keyword evidence="4" id="KW-0472">Membrane</keyword>
<dbReference type="Gene3D" id="3.30.450.20">
    <property type="entry name" value="PAS domain"/>
    <property type="match status" value="1"/>
</dbReference>
<dbReference type="STRING" id="522772.Dacet_2544"/>
<dbReference type="Gene3D" id="3.30.70.270">
    <property type="match status" value="1"/>
</dbReference>
<comment type="catalytic activity">
    <reaction evidence="2">
        <text>2 GTP = 3',3'-c-di-GMP + 2 diphosphate</text>
        <dbReference type="Rhea" id="RHEA:24898"/>
        <dbReference type="ChEBI" id="CHEBI:33019"/>
        <dbReference type="ChEBI" id="CHEBI:37565"/>
        <dbReference type="ChEBI" id="CHEBI:58805"/>
        <dbReference type="EC" id="2.7.7.65"/>
    </reaction>
</comment>
<dbReference type="GO" id="GO:0052621">
    <property type="term" value="F:diguanylate cyclase activity"/>
    <property type="evidence" value="ECO:0007669"/>
    <property type="project" value="UniProtKB-EC"/>
</dbReference>
<dbReference type="PaxDb" id="522772-Dacet_2544"/>
<proteinExistence type="predicted"/>
<feature type="transmembrane region" description="Helical" evidence="4">
    <location>
        <begin position="12"/>
        <end position="38"/>
    </location>
</feature>
<dbReference type="GO" id="GO:0005886">
    <property type="term" value="C:plasma membrane"/>
    <property type="evidence" value="ECO:0007669"/>
    <property type="project" value="TreeGrafter"/>
</dbReference>